<dbReference type="AlphaFoldDB" id="A0A0E9SVL9"/>
<proteinExistence type="predicted"/>
<name>A0A0E9SVL9_ANGAN</name>
<protein>
    <submittedName>
        <fullName evidence="1">Uncharacterized protein</fullName>
    </submittedName>
</protein>
<evidence type="ECO:0000313" key="1">
    <source>
        <dbReference type="EMBL" id="JAH44710.1"/>
    </source>
</evidence>
<accession>A0A0E9SVL9</accession>
<reference evidence="1" key="1">
    <citation type="submission" date="2014-11" db="EMBL/GenBank/DDBJ databases">
        <authorList>
            <person name="Amaro Gonzalez C."/>
        </authorList>
    </citation>
    <scope>NUCLEOTIDE SEQUENCE</scope>
</reference>
<organism evidence="1">
    <name type="scientific">Anguilla anguilla</name>
    <name type="common">European freshwater eel</name>
    <name type="synonym">Muraena anguilla</name>
    <dbReference type="NCBI Taxonomy" id="7936"/>
    <lineage>
        <taxon>Eukaryota</taxon>
        <taxon>Metazoa</taxon>
        <taxon>Chordata</taxon>
        <taxon>Craniata</taxon>
        <taxon>Vertebrata</taxon>
        <taxon>Euteleostomi</taxon>
        <taxon>Actinopterygii</taxon>
        <taxon>Neopterygii</taxon>
        <taxon>Teleostei</taxon>
        <taxon>Anguilliformes</taxon>
        <taxon>Anguillidae</taxon>
        <taxon>Anguilla</taxon>
    </lineage>
</organism>
<reference evidence="1" key="2">
    <citation type="journal article" date="2015" name="Fish Shellfish Immunol.">
        <title>Early steps in the European eel (Anguilla anguilla)-Vibrio vulnificus interaction in the gills: Role of the RtxA13 toxin.</title>
        <authorList>
            <person name="Callol A."/>
            <person name="Pajuelo D."/>
            <person name="Ebbesson L."/>
            <person name="Teles M."/>
            <person name="MacKenzie S."/>
            <person name="Amaro C."/>
        </authorList>
    </citation>
    <scope>NUCLEOTIDE SEQUENCE</scope>
</reference>
<sequence>MGGQSFYPVVLHGLKDYTLGYLKYENPDRD</sequence>
<dbReference type="EMBL" id="GBXM01063867">
    <property type="protein sequence ID" value="JAH44710.1"/>
    <property type="molecule type" value="Transcribed_RNA"/>
</dbReference>